<keyword evidence="1" id="KW-0863">Zinc-finger</keyword>
<dbReference type="PROSITE" id="PS50089">
    <property type="entry name" value="ZF_RING_2"/>
    <property type="match status" value="1"/>
</dbReference>
<keyword evidence="1" id="KW-0479">Metal-binding</keyword>
<evidence type="ECO:0000256" key="2">
    <source>
        <dbReference type="SAM" id="MobiDB-lite"/>
    </source>
</evidence>
<evidence type="ECO:0000313" key="4">
    <source>
        <dbReference type="EMBL" id="KAK4496079.1"/>
    </source>
</evidence>
<organism evidence="4 5">
    <name type="scientific">Zasmidium cellare</name>
    <name type="common">Wine cellar mold</name>
    <name type="synonym">Racodium cellare</name>
    <dbReference type="NCBI Taxonomy" id="395010"/>
    <lineage>
        <taxon>Eukaryota</taxon>
        <taxon>Fungi</taxon>
        <taxon>Dikarya</taxon>
        <taxon>Ascomycota</taxon>
        <taxon>Pezizomycotina</taxon>
        <taxon>Dothideomycetes</taxon>
        <taxon>Dothideomycetidae</taxon>
        <taxon>Mycosphaerellales</taxon>
        <taxon>Mycosphaerellaceae</taxon>
        <taxon>Zasmidium</taxon>
    </lineage>
</organism>
<keyword evidence="5" id="KW-1185">Reference proteome</keyword>
<dbReference type="Gene3D" id="3.30.40.10">
    <property type="entry name" value="Zinc/RING finger domain, C3HC4 (zinc finger)"/>
    <property type="match status" value="1"/>
</dbReference>
<evidence type="ECO:0000259" key="3">
    <source>
        <dbReference type="PROSITE" id="PS50089"/>
    </source>
</evidence>
<dbReference type="Pfam" id="PF13639">
    <property type="entry name" value="zf-RING_2"/>
    <property type="match status" value="1"/>
</dbReference>
<keyword evidence="1" id="KW-0862">Zinc</keyword>
<sequence>MSLPTRSQYLFSLTAAPLPLPADWSCRICMETTSADAVASHGTQHIYCRACLAPWLVQNNTCPTCREVLFRPIPARRRLTPEEQRRTDSYQLRQIRGHDHYLELIESRLTTPPGLVRHYLEETVKRLNHRWEMYRAGTLQRDLSYHTPISQSQSRILHRSGPSTPQPDDSDSEMDVDEETTPLNAHSLITAFFAEWWTVFSSARTGSTIHHPLATALLNATVDALQRWDGWQLTPTNLDAMLRIRLKSVFDENFPRQEFQRPQSWVSHRTGVLEDVVDLFQLGDERDGLSRVQKRALRFEAQHEELWRRN</sequence>
<dbReference type="InterPro" id="IPR013083">
    <property type="entry name" value="Znf_RING/FYVE/PHD"/>
</dbReference>
<dbReference type="EMBL" id="JAXOVC010000010">
    <property type="protein sequence ID" value="KAK4496079.1"/>
    <property type="molecule type" value="Genomic_DNA"/>
</dbReference>
<feature type="domain" description="RING-type" evidence="3">
    <location>
        <begin position="26"/>
        <end position="66"/>
    </location>
</feature>
<dbReference type="InterPro" id="IPR001841">
    <property type="entry name" value="Znf_RING"/>
</dbReference>
<feature type="compositionally biased region" description="Acidic residues" evidence="2">
    <location>
        <begin position="168"/>
        <end position="179"/>
    </location>
</feature>
<gene>
    <name evidence="4" type="ORF">PRZ48_012058</name>
</gene>
<dbReference type="SMART" id="SM00184">
    <property type="entry name" value="RING"/>
    <property type="match status" value="1"/>
</dbReference>
<comment type="caution">
    <text evidence="4">The sequence shown here is derived from an EMBL/GenBank/DDBJ whole genome shotgun (WGS) entry which is preliminary data.</text>
</comment>
<feature type="compositionally biased region" description="Polar residues" evidence="2">
    <location>
        <begin position="149"/>
        <end position="167"/>
    </location>
</feature>
<reference evidence="4 5" key="1">
    <citation type="journal article" date="2023" name="G3 (Bethesda)">
        <title>A chromosome-level genome assembly of Zasmidium syzygii isolated from banana leaves.</title>
        <authorList>
            <person name="van Westerhoven A.C."/>
            <person name="Mehrabi R."/>
            <person name="Talebi R."/>
            <person name="Steentjes M.B.F."/>
            <person name="Corcolon B."/>
            <person name="Chong P.A."/>
            <person name="Kema G.H.J."/>
            <person name="Seidl M.F."/>
        </authorList>
    </citation>
    <scope>NUCLEOTIDE SEQUENCE [LARGE SCALE GENOMIC DNA]</scope>
    <source>
        <strain evidence="4 5">P124</strain>
    </source>
</reference>
<name>A0ABR0E428_ZASCE</name>
<dbReference type="SUPFAM" id="SSF57850">
    <property type="entry name" value="RING/U-box"/>
    <property type="match status" value="1"/>
</dbReference>
<proteinExistence type="predicted"/>
<feature type="region of interest" description="Disordered" evidence="2">
    <location>
        <begin position="149"/>
        <end position="179"/>
    </location>
</feature>
<evidence type="ECO:0000256" key="1">
    <source>
        <dbReference type="PROSITE-ProRule" id="PRU00175"/>
    </source>
</evidence>
<accession>A0ABR0E428</accession>
<protein>
    <recommendedName>
        <fullName evidence="3">RING-type domain-containing protein</fullName>
    </recommendedName>
</protein>
<evidence type="ECO:0000313" key="5">
    <source>
        <dbReference type="Proteomes" id="UP001305779"/>
    </source>
</evidence>
<dbReference type="Proteomes" id="UP001305779">
    <property type="component" value="Unassembled WGS sequence"/>
</dbReference>